<feature type="domain" description="Schlafen AlbA-2" evidence="1">
    <location>
        <begin position="21"/>
        <end position="144"/>
    </location>
</feature>
<dbReference type="Pfam" id="PF04326">
    <property type="entry name" value="SLFN_AlbA_2"/>
    <property type="match status" value="1"/>
</dbReference>
<dbReference type="OMA" id="ACYQHAC"/>
<dbReference type="Pfam" id="PF13749">
    <property type="entry name" value="HATPase_c_4"/>
    <property type="match status" value="1"/>
</dbReference>
<reference evidence="2 3" key="1">
    <citation type="submission" date="2015-10" db="EMBL/GenBank/DDBJ databases">
        <authorList>
            <person name="Gilbert D.G."/>
        </authorList>
    </citation>
    <scope>NUCLEOTIDE SEQUENCE [LARGE SCALE GENOMIC DNA]</scope>
    <source>
        <strain evidence="2 3">ChDC F311</strain>
    </source>
</reference>
<evidence type="ECO:0000259" key="1">
    <source>
        <dbReference type="Pfam" id="PF04326"/>
    </source>
</evidence>
<comment type="caution">
    <text evidence="2">The sequence shown here is derived from an EMBL/GenBank/DDBJ whole genome shotgun (WGS) entry which is preliminary data.</text>
</comment>
<evidence type="ECO:0000313" key="3">
    <source>
        <dbReference type="Proteomes" id="UP000054800"/>
    </source>
</evidence>
<name>A0A101K742_FUSNC</name>
<dbReference type="PANTHER" id="PTHR30595">
    <property type="entry name" value="GLPR-RELATED TRANSCRIPTIONAL REPRESSOR"/>
    <property type="match status" value="1"/>
</dbReference>
<dbReference type="OrthoDB" id="9807907at2"/>
<evidence type="ECO:0000313" key="2">
    <source>
        <dbReference type="EMBL" id="KUL99561.1"/>
    </source>
</evidence>
<accession>A0A101K742</accession>
<dbReference type="GeneID" id="79782600"/>
<gene>
    <name evidence="2" type="ORF">RO03_08645</name>
</gene>
<dbReference type="AlphaFoldDB" id="A0A101K742"/>
<dbReference type="RefSeq" id="WP_011015733.1">
    <property type="nucleotide sequence ID" value="NZ_CP056014.1"/>
</dbReference>
<protein>
    <recommendedName>
        <fullName evidence="1">Schlafen AlbA-2 domain-containing protein</fullName>
    </recommendedName>
</protein>
<dbReference type="InterPro" id="IPR007421">
    <property type="entry name" value="Schlafen_AlbA_2_dom"/>
</dbReference>
<dbReference type="InterPro" id="IPR038461">
    <property type="entry name" value="Schlafen_AlbA_2_dom_sf"/>
</dbReference>
<dbReference type="Proteomes" id="UP000054800">
    <property type="component" value="Unassembled WGS sequence"/>
</dbReference>
<organism evidence="2 3">
    <name type="scientific">Fusobacterium nucleatum subsp. nucleatum</name>
    <dbReference type="NCBI Taxonomy" id="76856"/>
    <lineage>
        <taxon>Bacteria</taxon>
        <taxon>Fusobacteriati</taxon>
        <taxon>Fusobacteriota</taxon>
        <taxon>Fusobacteriia</taxon>
        <taxon>Fusobacteriales</taxon>
        <taxon>Fusobacteriaceae</taxon>
        <taxon>Fusobacterium</taxon>
    </lineage>
</organism>
<proteinExistence type="predicted"/>
<dbReference type="Gene3D" id="3.30.565.60">
    <property type="match status" value="1"/>
</dbReference>
<dbReference type="EMBL" id="LMVH01000001">
    <property type="protein sequence ID" value="KUL99561.1"/>
    <property type="molecule type" value="Genomic_DNA"/>
</dbReference>
<sequence length="484" mass="56877">MSLNNNEIGNIIEYLKQNNSETTWIEVKENKIEVDKLGETISAIANSCLLDDKDYGYIIIGIKDKTWEILGTSNRLSEYHLKGGQEVKLYISTMLLPRINFEFIDDYIIDNKKISIIKIPSATHTPISYKNEIYLRIGSNNKLAKEYPEQLRILWNKTSGFNYEETIVREKLTVEEVLNFLDYRTYFKMKGWDENKTSQQIIDEMELDGFIVKEENYKFYKVKALGALLLAHNLKDFNLERKAVRIVIYNGITKSSIREQLEGKKGYAIGFENIIKVLKKYLPQEQRPINGRMEVFEFYPQAIIRELIANAIIHQDLSMTGSEIKIEVYDNRVEITNPGKSVIDLWRFYDCNKSRNEKLAYYMRQLKLCEELGSGIDRIVEISELNNLFTPKFIITNEYVNAKLFREKKFEQMVEEDKINILYYHCCFRYSIEDYMTNSSLRNRFLLDNSKPSTDRISNLIKKAKNMKLIKVGPNKSYIPFWAE</sequence>
<dbReference type="PANTHER" id="PTHR30595:SF6">
    <property type="entry name" value="SCHLAFEN ALBA-2 DOMAIN-CONTAINING PROTEIN"/>
    <property type="match status" value="1"/>
</dbReference>
<dbReference type="Gene3D" id="3.30.950.30">
    <property type="entry name" value="Schlafen, AAA domain"/>
    <property type="match status" value="1"/>
</dbReference>
<dbReference type="InterPro" id="IPR038475">
    <property type="entry name" value="RecG_C_sf"/>
</dbReference>